<evidence type="ECO:0000313" key="4">
    <source>
        <dbReference type="Proteomes" id="UP001150569"/>
    </source>
</evidence>
<accession>A0A9W8AIS2</accession>
<name>A0A9W8AIS2_9FUNG</name>
<feature type="compositionally biased region" description="Low complexity" evidence="1">
    <location>
        <begin position="184"/>
        <end position="218"/>
    </location>
</feature>
<feature type="compositionally biased region" description="Polar residues" evidence="1">
    <location>
        <begin position="219"/>
        <end position="239"/>
    </location>
</feature>
<feature type="chain" id="PRO_5040883010" evidence="2">
    <location>
        <begin position="23"/>
        <end position="260"/>
    </location>
</feature>
<dbReference type="AlphaFoldDB" id="A0A9W8AIS2"/>
<feature type="signal peptide" evidence="2">
    <location>
        <begin position="1"/>
        <end position="22"/>
    </location>
</feature>
<gene>
    <name evidence="3" type="ORF">IWQ60_001746</name>
</gene>
<proteinExistence type="predicted"/>
<sequence length="260" mass="26415">MVSTTATVLLLSTLAFAGGCFAEIRVGLPKEGSSWAAGQVAEIRVYDDALNNGPPASQPAIFLAYGDNYNKQMIPISPSSYANGVFQVNVPDLVSGRDYAIAVESPNGGVNYGHEFSVAGAGSIVLPGQPGYTSSQDQAADKSEDAITSSHPPTRSAHGRAASATETEIETDEATLVKIIPTPTTSSSSASSTLSSALSSTTASAASTTSDASKSLKSQTSKAAKATQSPDDDQNSATTHPVRLAGLSLGALVAAGVYLL</sequence>
<evidence type="ECO:0000256" key="2">
    <source>
        <dbReference type="SAM" id="SignalP"/>
    </source>
</evidence>
<dbReference type="EMBL" id="JANBPT010000059">
    <property type="protein sequence ID" value="KAJ1928792.1"/>
    <property type="molecule type" value="Genomic_DNA"/>
</dbReference>
<reference evidence="3" key="1">
    <citation type="submission" date="2022-07" db="EMBL/GenBank/DDBJ databases">
        <title>Phylogenomic reconstructions and comparative analyses of Kickxellomycotina fungi.</title>
        <authorList>
            <person name="Reynolds N.K."/>
            <person name="Stajich J.E."/>
            <person name="Barry K."/>
            <person name="Grigoriev I.V."/>
            <person name="Crous P."/>
            <person name="Smith M.E."/>
        </authorList>
    </citation>
    <scope>NUCLEOTIDE SEQUENCE</scope>
    <source>
        <strain evidence="3">RSA 861</strain>
    </source>
</reference>
<protein>
    <submittedName>
        <fullName evidence="3">Uncharacterized protein</fullName>
    </submittedName>
</protein>
<dbReference type="Proteomes" id="UP001150569">
    <property type="component" value="Unassembled WGS sequence"/>
</dbReference>
<evidence type="ECO:0000256" key="1">
    <source>
        <dbReference type="SAM" id="MobiDB-lite"/>
    </source>
</evidence>
<keyword evidence="4" id="KW-1185">Reference proteome</keyword>
<evidence type="ECO:0000313" key="3">
    <source>
        <dbReference type="EMBL" id="KAJ1928792.1"/>
    </source>
</evidence>
<keyword evidence="2" id="KW-0732">Signal</keyword>
<feature type="region of interest" description="Disordered" evidence="1">
    <location>
        <begin position="129"/>
        <end position="239"/>
    </location>
</feature>
<organism evidence="3 4">
    <name type="scientific">Tieghemiomyces parasiticus</name>
    <dbReference type="NCBI Taxonomy" id="78921"/>
    <lineage>
        <taxon>Eukaryota</taxon>
        <taxon>Fungi</taxon>
        <taxon>Fungi incertae sedis</taxon>
        <taxon>Zoopagomycota</taxon>
        <taxon>Kickxellomycotina</taxon>
        <taxon>Dimargaritomycetes</taxon>
        <taxon>Dimargaritales</taxon>
        <taxon>Dimargaritaceae</taxon>
        <taxon>Tieghemiomyces</taxon>
    </lineage>
</organism>
<comment type="caution">
    <text evidence="3">The sequence shown here is derived from an EMBL/GenBank/DDBJ whole genome shotgun (WGS) entry which is preliminary data.</text>
</comment>